<comment type="caution">
    <text evidence="2">The sequence shown here is derived from an EMBL/GenBank/DDBJ whole genome shotgun (WGS) entry which is preliminary data.</text>
</comment>
<evidence type="ECO:0000256" key="1">
    <source>
        <dbReference type="SAM" id="MobiDB-lite"/>
    </source>
</evidence>
<feature type="region of interest" description="Disordered" evidence="1">
    <location>
        <begin position="113"/>
        <end position="144"/>
    </location>
</feature>
<sequence>MELLKPSTAKRQTVRKFPEPTTIKHQVQEFSGLRLFPQIYHDQPNDSQTTLSDFNKKRIPCFGTLKHFKIVTDCSVAFRDLLSEENGGRTTRTTVNFKERRHKKNIETIQSERTEKTYNKKEVESDSSNVQRRRSSSHPKDSDFISDQNYLIQSSGLIK</sequence>
<dbReference type="AlphaFoldDB" id="A0A8X7CSA1"/>
<evidence type="ECO:0000313" key="3">
    <source>
        <dbReference type="Proteomes" id="UP000886998"/>
    </source>
</evidence>
<evidence type="ECO:0000313" key="2">
    <source>
        <dbReference type="EMBL" id="GFY79368.1"/>
    </source>
</evidence>
<organism evidence="2 3">
    <name type="scientific">Trichonephila inaurata madagascariensis</name>
    <dbReference type="NCBI Taxonomy" id="2747483"/>
    <lineage>
        <taxon>Eukaryota</taxon>
        <taxon>Metazoa</taxon>
        <taxon>Ecdysozoa</taxon>
        <taxon>Arthropoda</taxon>
        <taxon>Chelicerata</taxon>
        <taxon>Arachnida</taxon>
        <taxon>Araneae</taxon>
        <taxon>Araneomorphae</taxon>
        <taxon>Entelegynae</taxon>
        <taxon>Araneoidea</taxon>
        <taxon>Nephilidae</taxon>
        <taxon>Trichonephila</taxon>
        <taxon>Trichonephila inaurata</taxon>
    </lineage>
</organism>
<gene>
    <name evidence="2" type="ORF">TNIN_15631</name>
</gene>
<feature type="compositionally biased region" description="Basic and acidic residues" evidence="1">
    <location>
        <begin position="113"/>
        <end position="124"/>
    </location>
</feature>
<name>A0A8X7CSA1_9ARAC</name>
<keyword evidence="3" id="KW-1185">Reference proteome</keyword>
<dbReference type="Proteomes" id="UP000886998">
    <property type="component" value="Unassembled WGS sequence"/>
</dbReference>
<protein>
    <submittedName>
        <fullName evidence="2">Uncharacterized protein</fullName>
    </submittedName>
</protein>
<accession>A0A8X7CSA1</accession>
<dbReference type="EMBL" id="BMAV01023540">
    <property type="protein sequence ID" value="GFY79368.1"/>
    <property type="molecule type" value="Genomic_DNA"/>
</dbReference>
<proteinExistence type="predicted"/>
<reference evidence="2" key="1">
    <citation type="submission" date="2020-08" db="EMBL/GenBank/DDBJ databases">
        <title>Multicomponent nature underlies the extraordinary mechanical properties of spider dragline silk.</title>
        <authorList>
            <person name="Kono N."/>
            <person name="Nakamura H."/>
            <person name="Mori M."/>
            <person name="Yoshida Y."/>
            <person name="Ohtoshi R."/>
            <person name="Malay A.D."/>
            <person name="Moran D.A.P."/>
            <person name="Tomita M."/>
            <person name="Numata K."/>
            <person name="Arakawa K."/>
        </authorList>
    </citation>
    <scope>NUCLEOTIDE SEQUENCE</scope>
</reference>